<dbReference type="EMBL" id="CP015878">
    <property type="protein sequence ID" value="ANI15379.1"/>
    <property type="molecule type" value="Genomic_DNA"/>
</dbReference>
<dbReference type="PANTHER" id="PTHR30250">
    <property type="entry name" value="PST FAMILY PREDICTED COLANIC ACID TRANSPORTER"/>
    <property type="match status" value="1"/>
</dbReference>
<comment type="subcellular location">
    <subcellularLocation>
        <location evidence="1">Cell membrane</location>
        <topology evidence="1">Multi-pass membrane protein</topology>
    </subcellularLocation>
</comment>
<evidence type="ECO:0000313" key="9">
    <source>
        <dbReference type="Proteomes" id="UP000077748"/>
    </source>
</evidence>
<feature type="transmembrane region" description="Helical" evidence="7">
    <location>
        <begin position="313"/>
        <end position="338"/>
    </location>
</feature>
<sequence length="458" mass="49835">MSSIGLSPSVSLRRRAMSAGMWNIGALIASQVIRLGGNLIISRLLVPEMFGIMAITTTVSVLLHLFSDVGLRQNIVQSPRGDDPVFLNTAWTVQILRGSVLFVLTLVLALLAWGSQAIELWPANSTYAAPELPLVLAVTGIGAIISGFQSTKGDLAVRTFQQKKAVLIDLASQLAGLVVMLVLGYLTRSIWSLVAAGLIGNLAYVILSHLLFQGPDNRLRWDRSALQELVAYGRWILLSSAVGVLAMYGDRIWFGGSMTARELGVYSIAALLVGALQTALLRLVSAVAFPAFCEAARSDDKVRLQALYYRFRLLFDVTLLFGCGLLLVISPLLIGWLYDARYAEAGRTLAILSLSFFVLRYTLAHQVWLALGLTKYQAIDNIIRVVSLWTLLPLSLAIGGADYAIWGVALHTLPTLVLIVYVNRQLGIFSLKRELVVLPMLGVGVLCGELVMGLAKWL</sequence>
<evidence type="ECO:0000256" key="4">
    <source>
        <dbReference type="ARBA" id="ARBA00022692"/>
    </source>
</evidence>
<feature type="transmembrane region" description="Helical" evidence="7">
    <location>
        <begin position="381"/>
        <end position="398"/>
    </location>
</feature>
<evidence type="ECO:0000256" key="7">
    <source>
        <dbReference type="SAM" id="Phobius"/>
    </source>
</evidence>
<organism evidence="8 9">
    <name type="scientific">Pseudomonas citronellolis</name>
    <dbReference type="NCBI Taxonomy" id="53408"/>
    <lineage>
        <taxon>Bacteria</taxon>
        <taxon>Pseudomonadati</taxon>
        <taxon>Pseudomonadota</taxon>
        <taxon>Gammaproteobacteria</taxon>
        <taxon>Pseudomonadales</taxon>
        <taxon>Pseudomonadaceae</taxon>
        <taxon>Pseudomonas</taxon>
    </lineage>
</organism>
<feature type="transmembrane region" description="Helical" evidence="7">
    <location>
        <begin position="166"/>
        <end position="184"/>
    </location>
</feature>
<gene>
    <name evidence="8" type="ORF">A9C11_15965</name>
</gene>
<feature type="transmembrane region" description="Helical" evidence="7">
    <location>
        <begin position="190"/>
        <end position="212"/>
    </location>
</feature>
<feature type="transmembrane region" description="Helical" evidence="7">
    <location>
        <begin position="268"/>
        <end position="292"/>
    </location>
</feature>
<feature type="transmembrane region" description="Helical" evidence="7">
    <location>
        <begin position="350"/>
        <end position="369"/>
    </location>
</feature>
<dbReference type="GO" id="GO:0005886">
    <property type="term" value="C:plasma membrane"/>
    <property type="evidence" value="ECO:0007669"/>
    <property type="project" value="UniProtKB-SubCell"/>
</dbReference>
<feature type="transmembrane region" description="Helical" evidence="7">
    <location>
        <begin position="404"/>
        <end position="423"/>
    </location>
</feature>
<evidence type="ECO:0000313" key="8">
    <source>
        <dbReference type="EMBL" id="ANI15379.1"/>
    </source>
</evidence>
<dbReference type="AlphaFoldDB" id="A0A1A9KD13"/>
<dbReference type="InterPro" id="IPR050833">
    <property type="entry name" value="Poly_Biosynth_Transport"/>
</dbReference>
<feature type="transmembrane region" description="Helical" evidence="7">
    <location>
        <begin position="21"/>
        <end position="44"/>
    </location>
</feature>
<evidence type="ECO:0000256" key="3">
    <source>
        <dbReference type="ARBA" id="ARBA00022475"/>
    </source>
</evidence>
<dbReference type="PANTHER" id="PTHR30250:SF10">
    <property type="entry name" value="LIPOPOLYSACCHARIDE BIOSYNTHESIS PROTEIN WZXC"/>
    <property type="match status" value="1"/>
</dbReference>
<feature type="transmembrane region" description="Helical" evidence="7">
    <location>
        <begin position="232"/>
        <end position="248"/>
    </location>
</feature>
<comment type="similarity">
    <text evidence="2">Belongs to the polysaccharide synthase family.</text>
</comment>
<keyword evidence="6 7" id="KW-0472">Membrane</keyword>
<keyword evidence="4 7" id="KW-0812">Transmembrane</keyword>
<feature type="transmembrane region" description="Helical" evidence="7">
    <location>
        <begin position="127"/>
        <end position="145"/>
    </location>
</feature>
<accession>A0A1A9KD13</accession>
<feature type="transmembrane region" description="Helical" evidence="7">
    <location>
        <begin position="95"/>
        <end position="115"/>
    </location>
</feature>
<evidence type="ECO:0000256" key="5">
    <source>
        <dbReference type="ARBA" id="ARBA00022989"/>
    </source>
</evidence>
<name>A0A1A9KD13_9PSED</name>
<dbReference type="Pfam" id="PF13440">
    <property type="entry name" value="Polysacc_synt_3"/>
    <property type="match status" value="1"/>
</dbReference>
<proteinExistence type="inferred from homology"/>
<keyword evidence="3" id="KW-1003">Cell membrane</keyword>
<evidence type="ECO:0000256" key="6">
    <source>
        <dbReference type="ARBA" id="ARBA00023136"/>
    </source>
</evidence>
<reference evidence="8 9" key="1">
    <citation type="submission" date="2016-05" db="EMBL/GenBank/DDBJ databases">
        <title>Genome Sequence of Pseudomonas citronellolis Strain SJTE-3, an Estrogens and Persistent Organic Pollutants degradation strain.</title>
        <authorList>
            <person name="Liang R."/>
        </authorList>
    </citation>
    <scope>NUCLEOTIDE SEQUENCE [LARGE SCALE GENOMIC DNA]</scope>
    <source>
        <strain evidence="8 9">SJTE-3</strain>
    </source>
</reference>
<protein>
    <submittedName>
        <fullName evidence="8">Polysaccharide biosynthesis protein</fullName>
    </submittedName>
</protein>
<dbReference type="RefSeq" id="WP_064583215.1">
    <property type="nucleotide sequence ID" value="NZ_CP015878.1"/>
</dbReference>
<feature type="transmembrane region" description="Helical" evidence="7">
    <location>
        <begin position="50"/>
        <end position="71"/>
    </location>
</feature>
<evidence type="ECO:0000256" key="2">
    <source>
        <dbReference type="ARBA" id="ARBA00007430"/>
    </source>
</evidence>
<feature type="transmembrane region" description="Helical" evidence="7">
    <location>
        <begin position="435"/>
        <end position="455"/>
    </location>
</feature>
<evidence type="ECO:0000256" key="1">
    <source>
        <dbReference type="ARBA" id="ARBA00004651"/>
    </source>
</evidence>
<dbReference type="Proteomes" id="UP000077748">
    <property type="component" value="Chromosome"/>
</dbReference>
<keyword evidence="5 7" id="KW-1133">Transmembrane helix</keyword>